<feature type="domain" description="Abortive infection protein-like C-terminal" evidence="1">
    <location>
        <begin position="199"/>
        <end position="257"/>
    </location>
</feature>
<evidence type="ECO:0000313" key="3">
    <source>
        <dbReference type="Proteomes" id="UP000239236"/>
    </source>
</evidence>
<dbReference type="EMBL" id="PVRR01000017">
    <property type="protein sequence ID" value="PRT35341.1"/>
    <property type="molecule type" value="Genomic_DNA"/>
</dbReference>
<keyword evidence="3" id="KW-1185">Reference proteome</keyword>
<comment type="caution">
    <text evidence="2">The sequence shown here is derived from an EMBL/GenBank/DDBJ whole genome shotgun (WGS) entry which is preliminary data.</text>
</comment>
<gene>
    <name evidence="2" type="ORF">C6357_29560</name>
</gene>
<evidence type="ECO:0000313" key="2">
    <source>
        <dbReference type="EMBL" id="PRT35341.1"/>
    </source>
</evidence>
<sequence>MKKIGPKEVNSVVAYIGGEGGYLRGFTYRTHADFYPDYCGLDINPDEYGPTTRKRFIKILVDSDSLDQNKILSGVLSKCPLTEFEDLLNDGIISNSEYDMKVRLHEKIVKWIDELKGLDLIELDESIYDFEFVKEVLDQADTLISKHSYSSAIDRTHTALHSYLKHICNNAGLKFEDSLVDMQAMWSKIRNEHPNFLIDSAEHYKPINQIVNAIMKLLKNINDIRNSQSFSHPNEEIIEEKEAKLVINLTRVVLQYIDNKIPNNS</sequence>
<dbReference type="InterPro" id="IPR026001">
    <property type="entry name" value="Abi-like_C"/>
</dbReference>
<dbReference type="Pfam" id="PF14355">
    <property type="entry name" value="Abi_C"/>
    <property type="match status" value="1"/>
</dbReference>
<evidence type="ECO:0000259" key="1">
    <source>
        <dbReference type="Pfam" id="PF14355"/>
    </source>
</evidence>
<accession>A0ABX5DN03</accession>
<protein>
    <recommendedName>
        <fullName evidence="1">Abortive infection protein-like C-terminal domain-containing protein</fullName>
    </recommendedName>
</protein>
<reference evidence="2 3" key="1">
    <citation type="submission" date="2018-03" db="EMBL/GenBank/DDBJ databases">
        <title>Genotypic and phenotypic analysis of antagonistic Bacillus spp. isolated from rhizosphere soil of plants in Tibet.</title>
        <authorList>
            <person name="Borriss R."/>
            <person name="Lasch P."/>
            <person name="Wu L."/>
            <person name="Wu H."/>
            <person name="Gao X."/>
        </authorList>
    </citation>
    <scope>NUCLEOTIDE SEQUENCE [LARGE SCALE GENOMIC DNA]</scope>
    <source>
        <strain evidence="2 3">NMSW16</strain>
    </source>
</reference>
<name>A0ABX5DN03_9BACI</name>
<dbReference type="Proteomes" id="UP000239236">
    <property type="component" value="Unassembled WGS sequence"/>
</dbReference>
<proteinExistence type="predicted"/>
<organism evidence="2 3">
    <name type="scientific">Bacillus wiedmannii</name>
    <dbReference type="NCBI Taxonomy" id="1890302"/>
    <lineage>
        <taxon>Bacteria</taxon>
        <taxon>Bacillati</taxon>
        <taxon>Bacillota</taxon>
        <taxon>Bacilli</taxon>
        <taxon>Bacillales</taxon>
        <taxon>Bacillaceae</taxon>
        <taxon>Bacillus</taxon>
        <taxon>Bacillus cereus group</taxon>
    </lineage>
</organism>
<dbReference type="RefSeq" id="WP_106102897.1">
    <property type="nucleotide sequence ID" value="NZ_PVRR01000017.1"/>
</dbReference>